<keyword evidence="1" id="KW-1133">Transmembrane helix</keyword>
<dbReference type="RefSeq" id="WP_075078284.1">
    <property type="nucleotide sequence ID" value="NZ_BDCO01000002.1"/>
</dbReference>
<feature type="transmembrane region" description="Helical" evidence="1">
    <location>
        <begin position="88"/>
        <end position="107"/>
    </location>
</feature>
<proteinExistence type="predicted"/>
<sequence>MEIPFPRFPSTPGFFQACGARILLMLGAAYLGSLVGAMVYGHSLSPGWHDANPYGLVATVGMAAVTPFANLLLLLALVGGVVILALRLPLWTCFLLFLLFAQVAYTLRSAWSA</sequence>
<comment type="caution">
    <text evidence="2">The sequence shown here is derived from an EMBL/GenBank/DDBJ whole genome shotgun (WGS) entry which is preliminary data.</text>
</comment>
<gene>
    <name evidence="2" type="ORF">TSACC_2851</name>
</gene>
<organism evidence="2 3">
    <name type="scientific">Terrimicrobium sacchariphilum</name>
    <dbReference type="NCBI Taxonomy" id="690879"/>
    <lineage>
        <taxon>Bacteria</taxon>
        <taxon>Pseudomonadati</taxon>
        <taxon>Verrucomicrobiota</taxon>
        <taxon>Terrimicrobiia</taxon>
        <taxon>Terrimicrobiales</taxon>
        <taxon>Terrimicrobiaceae</taxon>
        <taxon>Terrimicrobium</taxon>
    </lineage>
</organism>
<name>A0A146G4W2_TERSA</name>
<accession>A0A146G4W2</accession>
<dbReference type="EMBL" id="BDCO01000002">
    <property type="protein sequence ID" value="GAT32452.1"/>
    <property type="molecule type" value="Genomic_DNA"/>
</dbReference>
<dbReference type="PROSITE" id="PS51257">
    <property type="entry name" value="PROKAR_LIPOPROTEIN"/>
    <property type="match status" value="1"/>
</dbReference>
<feature type="transmembrane region" description="Helical" evidence="1">
    <location>
        <begin position="54"/>
        <end position="82"/>
    </location>
</feature>
<keyword evidence="1" id="KW-0812">Transmembrane</keyword>
<protein>
    <submittedName>
        <fullName evidence="2">Uncharacterized protein</fullName>
    </submittedName>
</protein>
<reference evidence="3" key="1">
    <citation type="journal article" date="2017" name="Genome Announc.">
        <title>Draft Genome Sequence of Terrimicrobium sacchariphilum NM-5T, a Facultative Anaerobic Soil Bacterium of the Class Spartobacteria.</title>
        <authorList>
            <person name="Qiu Y.L."/>
            <person name="Tourlousse D.M."/>
            <person name="Matsuura N."/>
            <person name="Ohashi A."/>
            <person name="Sekiguchi Y."/>
        </authorList>
    </citation>
    <scope>NUCLEOTIDE SEQUENCE [LARGE SCALE GENOMIC DNA]</scope>
    <source>
        <strain evidence="3">NM-5</strain>
    </source>
</reference>
<evidence type="ECO:0000313" key="3">
    <source>
        <dbReference type="Proteomes" id="UP000076023"/>
    </source>
</evidence>
<dbReference type="STRING" id="690879.TSACC_2851"/>
<keyword evidence="1" id="KW-0472">Membrane</keyword>
<dbReference type="Proteomes" id="UP000076023">
    <property type="component" value="Unassembled WGS sequence"/>
</dbReference>
<keyword evidence="3" id="KW-1185">Reference proteome</keyword>
<feature type="transmembrane region" description="Helical" evidence="1">
    <location>
        <begin position="20"/>
        <end position="42"/>
    </location>
</feature>
<dbReference type="AlphaFoldDB" id="A0A146G4W2"/>
<dbReference type="InParanoid" id="A0A146G4W2"/>
<evidence type="ECO:0000256" key="1">
    <source>
        <dbReference type="SAM" id="Phobius"/>
    </source>
</evidence>
<evidence type="ECO:0000313" key="2">
    <source>
        <dbReference type="EMBL" id="GAT32452.1"/>
    </source>
</evidence>